<dbReference type="OrthoDB" id="4379975at2"/>
<feature type="region of interest" description="Disordered" evidence="1">
    <location>
        <begin position="373"/>
        <end position="414"/>
    </location>
</feature>
<keyword evidence="2" id="KW-1133">Transmembrane helix</keyword>
<evidence type="ECO:0000313" key="4">
    <source>
        <dbReference type="EMBL" id="BBZ34179.1"/>
    </source>
</evidence>
<feature type="transmembrane region" description="Helical" evidence="2">
    <location>
        <begin position="423"/>
        <end position="443"/>
    </location>
</feature>
<accession>A0A7I7XXZ5</accession>
<protein>
    <submittedName>
        <fullName evidence="4">Uncharacterized protein</fullName>
    </submittedName>
</protein>
<feature type="chain" id="PRO_5043848548" evidence="3">
    <location>
        <begin position="35"/>
        <end position="756"/>
    </location>
</feature>
<evidence type="ECO:0000313" key="5">
    <source>
        <dbReference type="Proteomes" id="UP000466931"/>
    </source>
</evidence>
<reference evidence="4" key="1">
    <citation type="journal article" date="2019" name="Emerg. Microbes Infect.">
        <title>Comprehensive subspecies identification of 175 nontuberculous mycobacteria species based on 7547 genomic profiles.</title>
        <authorList>
            <person name="Matsumoto Y."/>
            <person name="Kinjo T."/>
            <person name="Motooka D."/>
            <person name="Nabeya D."/>
            <person name="Jung N."/>
            <person name="Uechi K."/>
            <person name="Horii T."/>
            <person name="Iida T."/>
            <person name="Fujita J."/>
            <person name="Nakamura S."/>
        </authorList>
    </citation>
    <scope>NUCLEOTIDE SEQUENCE [LARGE SCALE GENOMIC DNA]</scope>
    <source>
        <strain evidence="4">JCM 13671</strain>
    </source>
</reference>
<keyword evidence="3" id="KW-0732">Signal</keyword>
<evidence type="ECO:0000256" key="3">
    <source>
        <dbReference type="SAM" id="SignalP"/>
    </source>
</evidence>
<dbReference type="RefSeq" id="WP_085152567.1">
    <property type="nucleotide sequence ID" value="NZ_AP022612.1"/>
</dbReference>
<organism evidence="4 5">
    <name type="scientific">Mycolicibacterium confluentis</name>
    <dbReference type="NCBI Taxonomy" id="28047"/>
    <lineage>
        <taxon>Bacteria</taxon>
        <taxon>Bacillati</taxon>
        <taxon>Actinomycetota</taxon>
        <taxon>Actinomycetes</taxon>
        <taxon>Mycobacteriales</taxon>
        <taxon>Mycobacteriaceae</taxon>
        <taxon>Mycolicibacterium</taxon>
    </lineage>
</organism>
<name>A0A7I7XXZ5_9MYCO</name>
<dbReference type="Pfam" id="PF08310">
    <property type="entry name" value="LGFP"/>
    <property type="match status" value="4"/>
</dbReference>
<dbReference type="InterPro" id="IPR013207">
    <property type="entry name" value="LGFP"/>
</dbReference>
<feature type="compositionally biased region" description="Basic and acidic residues" evidence="1">
    <location>
        <begin position="576"/>
        <end position="586"/>
    </location>
</feature>
<gene>
    <name evidence="4" type="ORF">MCNF_27840</name>
</gene>
<dbReference type="EMBL" id="AP022612">
    <property type="protein sequence ID" value="BBZ34179.1"/>
    <property type="molecule type" value="Genomic_DNA"/>
</dbReference>
<feature type="compositionally biased region" description="Basic and acidic residues" evidence="1">
    <location>
        <begin position="482"/>
        <end position="504"/>
    </location>
</feature>
<feature type="compositionally biased region" description="Acidic residues" evidence="1">
    <location>
        <begin position="551"/>
        <end position="562"/>
    </location>
</feature>
<proteinExistence type="predicted"/>
<reference evidence="4" key="2">
    <citation type="submission" date="2020-02" db="EMBL/GenBank/DDBJ databases">
        <authorList>
            <person name="Matsumoto Y."/>
            <person name="Motooka D."/>
            <person name="Nakamura S."/>
        </authorList>
    </citation>
    <scope>NUCLEOTIDE SEQUENCE</scope>
    <source>
        <strain evidence="4">JCM 13671</strain>
    </source>
</reference>
<feature type="compositionally biased region" description="Basic and acidic residues" evidence="1">
    <location>
        <begin position="647"/>
        <end position="662"/>
    </location>
</feature>
<sequence>MTRQWKRFGGIGRTALGIVLAAAAVALFAPTAHASPESDATDAINAAFDAAGGDASTLGPRDGGVYAVGPGFGQNFAGGAIFFSPATGARIMHGAILEKYRDLGGPADSDLGFPNIDEGPGRISPESRNSTFSAADNPVIFWTPETGAWVVRGAINAAWDKLGGSAGVLGVPIADETYTGDVISQRFTGGQLSFDTGTKVFTTEPADLAGQLVGLEIPSDAASAIATAWRAAGGSSGPLGVKAGEQYAIGDAGAGQNFSGGKVFYSPETGAHAVSGDILAKYESAGGPTGDFGLPAGGEADGGVPDSRIQVFSAPDNPTIFWTREHGAVIVRGAMKAAWDKLGGATGALGVPTGDQNTEGGIVTQKFSGGELSWNSQDNTFTSDPANLAQSLGGLEIPDAPVPSAPPAAPEGETDSGITWQSWWLWWIIPVALLLLGSVYALVAMRRRRSAQHADYDDEDDDEDEGPDAGYEPGYDSGYEPTYEKRFGEARDDENGWSRRTDFGEHDDDAYLPPVSRPAWGEETTSLPRLAPQADDDDGLFTHRGAHESADAVEDDEDDLDADTAPTRVINVGDDQAGRHAAHDVGDQSWSSQPDDDDDYLPGPGSLFAPVYGAAPPPARSFEAPPSRYVSQYEQDYQQDVNAGYQEPERGYQEPERGYRESDYEEPDYGDQGQRDEDAVVVSGEAEDEHAEVAAPPAIHLPLDDPHTAPEGYPVKGSMRTGRYHVPGSPGYDETVAEIWFASPELAEANGFSRAD</sequence>
<feature type="compositionally biased region" description="Acidic residues" evidence="1">
    <location>
        <begin position="456"/>
        <end position="467"/>
    </location>
</feature>
<keyword evidence="5" id="KW-1185">Reference proteome</keyword>
<keyword evidence="2" id="KW-0812">Transmembrane</keyword>
<feature type="compositionally biased region" description="Pro residues" evidence="1">
    <location>
        <begin position="400"/>
        <end position="409"/>
    </location>
</feature>
<keyword evidence="2" id="KW-0472">Membrane</keyword>
<evidence type="ECO:0000256" key="1">
    <source>
        <dbReference type="SAM" id="MobiDB-lite"/>
    </source>
</evidence>
<feature type="region of interest" description="Disordered" evidence="1">
    <location>
        <begin position="451"/>
        <end position="721"/>
    </location>
</feature>
<feature type="signal peptide" evidence="3">
    <location>
        <begin position="1"/>
        <end position="34"/>
    </location>
</feature>
<feature type="compositionally biased region" description="Polar residues" evidence="1">
    <location>
        <begin position="629"/>
        <end position="641"/>
    </location>
</feature>
<evidence type="ECO:0000256" key="2">
    <source>
        <dbReference type="SAM" id="Phobius"/>
    </source>
</evidence>
<dbReference type="Proteomes" id="UP000466931">
    <property type="component" value="Chromosome"/>
</dbReference>
<dbReference type="AlphaFoldDB" id="A0A7I7XXZ5"/>
<feature type="compositionally biased region" description="Polar residues" evidence="1">
    <location>
        <begin position="373"/>
        <end position="390"/>
    </location>
</feature>